<feature type="domain" description="Kazal-like" evidence="2">
    <location>
        <begin position="29"/>
        <end position="86"/>
    </location>
</feature>
<accession>A0A9P5VHL8</accession>
<dbReference type="SUPFAM" id="SSF100895">
    <property type="entry name" value="Kazal-type serine protease inhibitors"/>
    <property type="match status" value="1"/>
</dbReference>
<feature type="chain" id="PRO_5040260192" description="Kazal-like domain-containing protein" evidence="1">
    <location>
        <begin position="22"/>
        <end position="86"/>
    </location>
</feature>
<feature type="signal peptide" evidence="1">
    <location>
        <begin position="1"/>
        <end position="21"/>
    </location>
</feature>
<evidence type="ECO:0000313" key="3">
    <source>
        <dbReference type="EMBL" id="KAF9324212.1"/>
    </source>
</evidence>
<protein>
    <recommendedName>
        <fullName evidence="2">Kazal-like domain-containing protein</fullName>
    </recommendedName>
</protein>
<evidence type="ECO:0000259" key="2">
    <source>
        <dbReference type="PROSITE" id="PS51465"/>
    </source>
</evidence>
<dbReference type="InterPro" id="IPR002350">
    <property type="entry name" value="Kazal_dom"/>
</dbReference>
<sequence>MLLKSTVITLAIAFMSVPTASLPLDRDLTAQSDTCSYACYELYKPVCGQSKTGAYRSFSNECFLNQYNICHPQATYQLVKQGSCEE</sequence>
<name>A0A9P5VHL8_9FUNG</name>
<proteinExistence type="predicted"/>
<organism evidence="3 4">
    <name type="scientific">Podila minutissima</name>
    <dbReference type="NCBI Taxonomy" id="64525"/>
    <lineage>
        <taxon>Eukaryota</taxon>
        <taxon>Fungi</taxon>
        <taxon>Fungi incertae sedis</taxon>
        <taxon>Mucoromycota</taxon>
        <taxon>Mortierellomycotina</taxon>
        <taxon>Mortierellomycetes</taxon>
        <taxon>Mortierellales</taxon>
        <taxon>Mortierellaceae</taxon>
        <taxon>Podila</taxon>
    </lineage>
</organism>
<keyword evidence="4" id="KW-1185">Reference proteome</keyword>
<dbReference type="Gene3D" id="3.30.60.30">
    <property type="match status" value="1"/>
</dbReference>
<dbReference type="InterPro" id="IPR036058">
    <property type="entry name" value="Kazal_dom_sf"/>
</dbReference>
<dbReference type="EMBL" id="JAAAUY010001130">
    <property type="protein sequence ID" value="KAF9324212.1"/>
    <property type="molecule type" value="Genomic_DNA"/>
</dbReference>
<dbReference type="PROSITE" id="PS51465">
    <property type="entry name" value="KAZAL_2"/>
    <property type="match status" value="1"/>
</dbReference>
<gene>
    <name evidence="3" type="ORF">BG006_000764</name>
</gene>
<reference evidence="3" key="1">
    <citation type="journal article" date="2020" name="Fungal Divers.">
        <title>Resolving the Mortierellaceae phylogeny through synthesis of multi-gene phylogenetics and phylogenomics.</title>
        <authorList>
            <person name="Vandepol N."/>
            <person name="Liber J."/>
            <person name="Desiro A."/>
            <person name="Na H."/>
            <person name="Kennedy M."/>
            <person name="Barry K."/>
            <person name="Grigoriev I.V."/>
            <person name="Miller A.N."/>
            <person name="O'Donnell K."/>
            <person name="Stajich J.E."/>
            <person name="Bonito G."/>
        </authorList>
    </citation>
    <scope>NUCLEOTIDE SEQUENCE</scope>
    <source>
        <strain evidence="3">NVP1</strain>
    </source>
</reference>
<evidence type="ECO:0000313" key="4">
    <source>
        <dbReference type="Proteomes" id="UP000696485"/>
    </source>
</evidence>
<evidence type="ECO:0000256" key="1">
    <source>
        <dbReference type="SAM" id="SignalP"/>
    </source>
</evidence>
<dbReference type="AlphaFoldDB" id="A0A9P5VHL8"/>
<comment type="caution">
    <text evidence="3">The sequence shown here is derived from an EMBL/GenBank/DDBJ whole genome shotgun (WGS) entry which is preliminary data.</text>
</comment>
<keyword evidence="1" id="KW-0732">Signal</keyword>
<dbReference type="Proteomes" id="UP000696485">
    <property type="component" value="Unassembled WGS sequence"/>
</dbReference>